<dbReference type="InterPro" id="IPR003593">
    <property type="entry name" value="AAA+_ATPase"/>
</dbReference>
<feature type="domain" description="ABC transporter" evidence="5">
    <location>
        <begin position="5"/>
        <end position="235"/>
    </location>
</feature>
<reference evidence="7" key="1">
    <citation type="submission" date="2010-11" db="EMBL/GenBank/DDBJ databases">
        <title>The complete genome of Desulfurococcus mucosus DSM 2162.</title>
        <authorList>
            <consortium name="US DOE Joint Genome Institute (JGI-PGF)"/>
            <person name="Lucas S."/>
            <person name="Copeland A."/>
            <person name="Lapidus A."/>
            <person name="Bruce D."/>
            <person name="Goodwin L."/>
            <person name="Pitluck S."/>
            <person name="Kyrpides N."/>
            <person name="Mavromatis K."/>
            <person name="Pagani I."/>
            <person name="Ivanova N."/>
            <person name="Ovchinnikova G."/>
            <person name="Chertkov O."/>
            <person name="Held B."/>
            <person name="Brettin T."/>
            <person name="Detter J.C."/>
            <person name="Tapia R."/>
            <person name="Han C."/>
            <person name="Land M."/>
            <person name="Hauser L."/>
            <person name="Markowitz V."/>
            <person name="Cheng J.-F."/>
            <person name="Hugenholtz P."/>
            <person name="Woyke T."/>
            <person name="Wu D."/>
            <person name="Wirth R."/>
            <person name="Bilek Y."/>
            <person name="Hader T."/>
            <person name="Klenk H.-P."/>
            <person name="Eisen J.A."/>
        </authorList>
    </citation>
    <scope>NUCLEOTIDE SEQUENCE [LARGE SCALE GENOMIC DNA]</scope>
    <source>
        <strain evidence="7">ATCC 35584 / DSM 2162 / JCM 9187 / O7/1</strain>
    </source>
</reference>
<dbReference type="Pfam" id="PF00005">
    <property type="entry name" value="ABC_tran"/>
    <property type="match status" value="1"/>
</dbReference>
<dbReference type="InterPro" id="IPR050763">
    <property type="entry name" value="ABC_transporter_ATP-binding"/>
</dbReference>
<keyword evidence="3" id="KW-0547">Nucleotide-binding</keyword>
<sequence>MTKALEVSDLWVEYRGLHDKPVQALRGVSLSIEKREVVAVMGPNGSGKSTLLRSVIGLEKPSKGFVRLLGTEPQDALGKIAYLPEADCLAPYMTGLENAVFLAGLTGLGRGYLDKAVSVAEELGLSRLDLKRLVKKYSMGMKRLLAISLLLAMDRELYIMDEPTAGLDPVKRPSVLEAFHAAKSNGATVVFTTHIGVDAEKADKVVFMHSGRVVDYARPVELVEKYAGRLGVLVARGLGARRAVGELKLHGFTAEEVAEGVRVVAPLDKLGDAEELLKRLMPEATLVREPPSLEDAFRAAVVVEGGEGR</sequence>
<evidence type="ECO:0000256" key="1">
    <source>
        <dbReference type="ARBA" id="ARBA00005417"/>
    </source>
</evidence>
<dbReference type="CDD" id="cd03230">
    <property type="entry name" value="ABC_DR_subfamily_A"/>
    <property type="match status" value="1"/>
</dbReference>
<keyword evidence="2" id="KW-0813">Transport</keyword>
<keyword evidence="7" id="KW-1185">Reference proteome</keyword>
<dbReference type="STRING" id="765177.Desmu_1210"/>
<dbReference type="GO" id="GO:0005524">
    <property type="term" value="F:ATP binding"/>
    <property type="evidence" value="ECO:0007669"/>
    <property type="project" value="UniProtKB-KW"/>
</dbReference>
<dbReference type="InterPro" id="IPR003439">
    <property type="entry name" value="ABC_transporter-like_ATP-bd"/>
</dbReference>
<dbReference type="KEGG" id="dmu:Desmu_1210"/>
<dbReference type="PANTHER" id="PTHR42711:SF5">
    <property type="entry name" value="ABC TRANSPORTER ATP-BINDING PROTEIN NATA"/>
    <property type="match status" value="1"/>
</dbReference>
<evidence type="ECO:0000256" key="4">
    <source>
        <dbReference type="ARBA" id="ARBA00022840"/>
    </source>
</evidence>
<evidence type="ECO:0000256" key="3">
    <source>
        <dbReference type="ARBA" id="ARBA00022741"/>
    </source>
</evidence>
<gene>
    <name evidence="6" type="ordered locus">Desmu_1210</name>
</gene>
<dbReference type="SMART" id="SM00382">
    <property type="entry name" value="AAA"/>
    <property type="match status" value="1"/>
</dbReference>
<comment type="similarity">
    <text evidence="1">Belongs to the ABC transporter superfamily.</text>
</comment>
<evidence type="ECO:0000256" key="2">
    <source>
        <dbReference type="ARBA" id="ARBA00022448"/>
    </source>
</evidence>
<dbReference type="HOGENOM" id="CLU_000604_1_2_2"/>
<keyword evidence="4" id="KW-0067">ATP-binding</keyword>
<dbReference type="PROSITE" id="PS50893">
    <property type="entry name" value="ABC_TRANSPORTER_2"/>
    <property type="match status" value="1"/>
</dbReference>
<dbReference type="AlphaFoldDB" id="E8RAS1"/>
<dbReference type="InterPro" id="IPR027417">
    <property type="entry name" value="P-loop_NTPase"/>
</dbReference>
<dbReference type="GO" id="GO:0016887">
    <property type="term" value="F:ATP hydrolysis activity"/>
    <property type="evidence" value="ECO:0007669"/>
    <property type="project" value="InterPro"/>
</dbReference>
<dbReference type="PANTHER" id="PTHR42711">
    <property type="entry name" value="ABC TRANSPORTER ATP-BINDING PROTEIN"/>
    <property type="match status" value="1"/>
</dbReference>
<evidence type="ECO:0000313" key="7">
    <source>
        <dbReference type="Proteomes" id="UP000001068"/>
    </source>
</evidence>
<evidence type="ECO:0000313" key="6">
    <source>
        <dbReference type="EMBL" id="ADV65507.1"/>
    </source>
</evidence>
<dbReference type="EMBL" id="CP002363">
    <property type="protein sequence ID" value="ADV65507.1"/>
    <property type="molecule type" value="Genomic_DNA"/>
</dbReference>
<proteinExistence type="inferred from homology"/>
<dbReference type="Proteomes" id="UP000001068">
    <property type="component" value="Chromosome"/>
</dbReference>
<reference evidence="6 7" key="2">
    <citation type="journal article" date="2011" name="Stand. Genomic Sci.">
        <title>Complete genome sequence of Desulfurococcus mucosus type strain (O7/1).</title>
        <authorList>
            <person name="Wirth R."/>
            <person name="Chertkov O."/>
            <person name="Held B."/>
            <person name="Lapidus A."/>
            <person name="Nolan M."/>
            <person name="Lucas S."/>
            <person name="Hammon N."/>
            <person name="Deshpande S."/>
            <person name="Cheng J.F."/>
            <person name="Tapia R."/>
            <person name="Han C."/>
            <person name="Goodwin L."/>
            <person name="Pitluck S."/>
            <person name="Liolios K."/>
            <person name="Ioanna P."/>
            <person name="Ivanova N."/>
            <person name="Mavromatis K."/>
            <person name="Mikhailova N."/>
            <person name="Pati A."/>
            <person name="Chen A."/>
            <person name="Palaniappan K."/>
            <person name="Land M."/>
            <person name="Hauser L."/>
            <person name="Chang Y.J."/>
            <person name="Jeffries C.D."/>
            <person name="Bilek Y."/>
            <person name="Hader T."/>
            <person name="Rohde M."/>
            <person name="Spring S."/>
            <person name="Sikorski J."/>
            <person name="Goker M."/>
            <person name="Woyke T."/>
            <person name="Bristow J."/>
            <person name="Eisen J.A."/>
            <person name="Markowitz V."/>
            <person name="Hugenholtz P."/>
            <person name="Kyrpides N.C."/>
            <person name="Klenk H.P."/>
        </authorList>
    </citation>
    <scope>NUCLEOTIDE SEQUENCE [LARGE SCALE GENOMIC DNA]</scope>
    <source>
        <strain evidence="7">ATCC 35584 / DSM 2162 / JCM 9187 / O7/1</strain>
    </source>
</reference>
<dbReference type="SUPFAM" id="SSF52540">
    <property type="entry name" value="P-loop containing nucleoside triphosphate hydrolases"/>
    <property type="match status" value="1"/>
</dbReference>
<organism evidence="6 7">
    <name type="scientific">Desulfurococcus mucosus (strain ATCC 35584 / DSM 2162 / JCM 9187 / O7/1)</name>
    <dbReference type="NCBI Taxonomy" id="765177"/>
    <lineage>
        <taxon>Archaea</taxon>
        <taxon>Thermoproteota</taxon>
        <taxon>Thermoprotei</taxon>
        <taxon>Desulfurococcales</taxon>
        <taxon>Desulfurococcaceae</taxon>
        <taxon>Desulfurococcus</taxon>
    </lineage>
</organism>
<protein>
    <submittedName>
        <fullName evidence="6">ABC transporter related protein</fullName>
    </submittedName>
</protein>
<dbReference type="eggNOG" id="arCOG00194">
    <property type="taxonomic scope" value="Archaea"/>
</dbReference>
<accession>E8RAS1</accession>
<evidence type="ECO:0000259" key="5">
    <source>
        <dbReference type="PROSITE" id="PS50893"/>
    </source>
</evidence>
<dbReference type="Gene3D" id="3.40.50.300">
    <property type="entry name" value="P-loop containing nucleotide triphosphate hydrolases"/>
    <property type="match status" value="1"/>
</dbReference>
<name>E8RAS1_DESM0</name>